<evidence type="ECO:0000256" key="4">
    <source>
        <dbReference type="PROSITE-ProRule" id="PRU00335"/>
    </source>
</evidence>
<dbReference type="InterPro" id="IPR036271">
    <property type="entry name" value="Tet_transcr_reg_TetR-rel_C_sf"/>
</dbReference>
<dbReference type="GO" id="GO:0003700">
    <property type="term" value="F:DNA-binding transcription factor activity"/>
    <property type="evidence" value="ECO:0007669"/>
    <property type="project" value="TreeGrafter"/>
</dbReference>
<dbReference type="PANTHER" id="PTHR30055">
    <property type="entry name" value="HTH-TYPE TRANSCRIPTIONAL REGULATOR RUTR"/>
    <property type="match status" value="1"/>
</dbReference>
<keyword evidence="2 4" id="KW-0238">DNA-binding</keyword>
<evidence type="ECO:0000256" key="3">
    <source>
        <dbReference type="ARBA" id="ARBA00023163"/>
    </source>
</evidence>
<dbReference type="PRINTS" id="PR00455">
    <property type="entry name" value="HTHTETR"/>
</dbReference>
<dbReference type="InterPro" id="IPR050109">
    <property type="entry name" value="HTH-type_TetR-like_transc_reg"/>
</dbReference>
<accession>A0A1H9NWX2</accession>
<proteinExistence type="predicted"/>
<feature type="DNA-binding region" description="H-T-H motif" evidence="4">
    <location>
        <begin position="42"/>
        <end position="61"/>
    </location>
</feature>
<evidence type="ECO:0000313" key="7">
    <source>
        <dbReference type="Proteomes" id="UP000199503"/>
    </source>
</evidence>
<dbReference type="Pfam" id="PF00440">
    <property type="entry name" value="TetR_N"/>
    <property type="match status" value="1"/>
</dbReference>
<keyword evidence="7" id="KW-1185">Reference proteome</keyword>
<gene>
    <name evidence="6" type="ORF">SAMN04488000_108378</name>
</gene>
<dbReference type="EMBL" id="FOFV01000008">
    <property type="protein sequence ID" value="SER40440.1"/>
    <property type="molecule type" value="Genomic_DNA"/>
</dbReference>
<dbReference type="GO" id="GO:0000976">
    <property type="term" value="F:transcription cis-regulatory region binding"/>
    <property type="evidence" value="ECO:0007669"/>
    <property type="project" value="TreeGrafter"/>
</dbReference>
<reference evidence="7" key="1">
    <citation type="submission" date="2016-10" db="EMBL/GenBank/DDBJ databases">
        <authorList>
            <person name="Varghese N."/>
            <person name="Submissions S."/>
        </authorList>
    </citation>
    <scope>NUCLEOTIDE SEQUENCE [LARGE SCALE GENOMIC DNA]</scope>
    <source>
        <strain evidence="7">DSM 44437</strain>
    </source>
</reference>
<dbReference type="PROSITE" id="PS50977">
    <property type="entry name" value="HTH_TETR_2"/>
    <property type="match status" value="1"/>
</dbReference>
<dbReference type="SUPFAM" id="SSF48498">
    <property type="entry name" value="Tetracyclin repressor-like, C-terminal domain"/>
    <property type="match status" value="1"/>
</dbReference>
<dbReference type="OrthoDB" id="4823039at2"/>
<dbReference type="SUPFAM" id="SSF46689">
    <property type="entry name" value="Homeodomain-like"/>
    <property type="match status" value="1"/>
</dbReference>
<evidence type="ECO:0000259" key="5">
    <source>
        <dbReference type="PROSITE" id="PS50977"/>
    </source>
</evidence>
<dbReference type="Proteomes" id="UP000199503">
    <property type="component" value="Unassembled WGS sequence"/>
</dbReference>
<organism evidence="6 7">
    <name type="scientific">Lentzea albida</name>
    <dbReference type="NCBI Taxonomy" id="65499"/>
    <lineage>
        <taxon>Bacteria</taxon>
        <taxon>Bacillati</taxon>
        <taxon>Actinomycetota</taxon>
        <taxon>Actinomycetes</taxon>
        <taxon>Pseudonocardiales</taxon>
        <taxon>Pseudonocardiaceae</taxon>
        <taxon>Lentzea</taxon>
    </lineage>
</organism>
<dbReference type="RefSeq" id="WP_089918975.1">
    <property type="nucleotide sequence ID" value="NZ_FOFV01000008.1"/>
</dbReference>
<dbReference type="InterPro" id="IPR009057">
    <property type="entry name" value="Homeodomain-like_sf"/>
</dbReference>
<dbReference type="AlphaFoldDB" id="A0A1H9NWX2"/>
<dbReference type="InterPro" id="IPR001647">
    <property type="entry name" value="HTH_TetR"/>
</dbReference>
<name>A0A1H9NWX2_9PSEU</name>
<evidence type="ECO:0000256" key="1">
    <source>
        <dbReference type="ARBA" id="ARBA00023015"/>
    </source>
</evidence>
<keyword evidence="3" id="KW-0804">Transcription</keyword>
<protein>
    <submittedName>
        <fullName evidence="6">Transcriptional regulator, TetR family</fullName>
    </submittedName>
</protein>
<sequence>MKDEVKRSYSSPLREQAALRTRAQVREAGHRLFARDGFAATSIRRIASEAGVSERTVYTHYRNKVELFQDALNVAIAGDEEPVAMRDRPSFAEVLATPSARDLIAELVGRNAIVLERAGALIMAGIESSGADPDMRRISDEGERAMRANCLALAEALVGTGEVREEFDADAVADVLTTMLSPHVHQVLGWPADRYRDWLASTLTASLLAGQP</sequence>
<keyword evidence="1" id="KW-0805">Transcription regulation</keyword>
<feature type="domain" description="HTH tetR-type" evidence="5">
    <location>
        <begin position="19"/>
        <end position="79"/>
    </location>
</feature>
<evidence type="ECO:0000313" key="6">
    <source>
        <dbReference type="EMBL" id="SER40440.1"/>
    </source>
</evidence>
<dbReference type="STRING" id="65499.SAMN04488000_108378"/>
<dbReference type="Gene3D" id="1.10.357.10">
    <property type="entry name" value="Tetracycline Repressor, domain 2"/>
    <property type="match status" value="1"/>
</dbReference>
<dbReference type="PANTHER" id="PTHR30055:SF234">
    <property type="entry name" value="HTH-TYPE TRANSCRIPTIONAL REGULATOR BETI"/>
    <property type="match status" value="1"/>
</dbReference>
<evidence type="ECO:0000256" key="2">
    <source>
        <dbReference type="ARBA" id="ARBA00023125"/>
    </source>
</evidence>